<evidence type="ECO:0000256" key="7">
    <source>
        <dbReference type="PIRSR" id="PIRSR600821-52"/>
    </source>
</evidence>
<proteinExistence type="inferred from homology"/>
<dbReference type="GO" id="GO:0005829">
    <property type="term" value="C:cytosol"/>
    <property type="evidence" value="ECO:0007669"/>
    <property type="project" value="TreeGrafter"/>
</dbReference>
<dbReference type="HAMAP" id="MF_01201">
    <property type="entry name" value="Ala_racemase"/>
    <property type="match status" value="1"/>
</dbReference>
<dbReference type="Pfam" id="PF01168">
    <property type="entry name" value="Ala_racemase_N"/>
    <property type="match status" value="1"/>
</dbReference>
<comment type="pathway">
    <text evidence="5">Amino-acid biosynthesis; D-alanine biosynthesis; D-alanine from L-alanine: step 1/1.</text>
</comment>
<sequence>MMTTGEMKHAWVEIDLERVRRNVRAVKDSLGPETGPMFVVKADAYGHGMIPCARAAAEAGVRWFAVAYPEEAFPLRRALPEAEILVLGVAMEDEVEPLARERITPIIANREHARLLASVAAAKGVQLNAHLKVDTGMSRLGVLWSELDPLLEELAESDALRLTGICSHFAAVEPRDLSEAERQAGRYREAVERVERMTGTRVFRHLSSSRAAKYCRQWDYDAVRPGIALYGYGARDTEGRFQTEPILQWKCRVLQVKRLPAGSKVGYYGTWTLPRDTWLATLSAGYADGYHRALSNRGDVLIRGRRRRIVGRISMNWILVDAGPERDVDVGDEAVLIGEQGGAAVWADELARLCRTIPYEILTGIHPALRRVYR</sequence>
<comment type="cofactor">
    <cofactor evidence="2 5 6">
        <name>pyridoxal 5'-phosphate</name>
        <dbReference type="ChEBI" id="CHEBI:597326"/>
    </cofactor>
</comment>
<dbReference type="GO" id="GO:0030170">
    <property type="term" value="F:pyridoxal phosphate binding"/>
    <property type="evidence" value="ECO:0007669"/>
    <property type="project" value="UniProtKB-UniRule"/>
</dbReference>
<dbReference type="InterPro" id="IPR001608">
    <property type="entry name" value="Ala_racemase_N"/>
</dbReference>
<dbReference type="UniPathway" id="UPA00042">
    <property type="reaction ID" value="UER00497"/>
</dbReference>
<evidence type="ECO:0000259" key="8">
    <source>
        <dbReference type="SMART" id="SM01005"/>
    </source>
</evidence>
<feature type="active site" description="Proton acceptor; specific for L-alanine" evidence="5">
    <location>
        <position position="267"/>
    </location>
</feature>
<accession>A0A0G3EK35</accession>
<dbReference type="InterPro" id="IPR020622">
    <property type="entry name" value="Ala_racemase_pyridoxalP-BS"/>
</dbReference>
<protein>
    <recommendedName>
        <fullName evidence="5">Alanine racemase</fullName>
        <ecNumber evidence="5">5.1.1.1</ecNumber>
    </recommendedName>
</protein>
<dbReference type="InterPro" id="IPR000821">
    <property type="entry name" value="Ala_racemase"/>
</dbReference>
<dbReference type="SUPFAM" id="SSF51419">
    <property type="entry name" value="PLP-binding barrel"/>
    <property type="match status" value="1"/>
</dbReference>
<feature type="binding site" evidence="5 7">
    <location>
        <position position="139"/>
    </location>
    <ligand>
        <name>substrate</name>
    </ligand>
</feature>
<dbReference type="SUPFAM" id="SSF50621">
    <property type="entry name" value="Alanine racemase C-terminal domain-like"/>
    <property type="match status" value="1"/>
</dbReference>
<evidence type="ECO:0000313" key="9">
    <source>
        <dbReference type="EMBL" id="AKJ64504.1"/>
    </source>
</evidence>
<feature type="modified residue" description="N6-(pyridoxal phosphate)lysine" evidence="5 6">
    <location>
        <position position="41"/>
    </location>
</feature>
<organism evidence="9 10">
    <name type="scientific">Kiritimatiella glycovorans</name>
    <dbReference type="NCBI Taxonomy" id="1307763"/>
    <lineage>
        <taxon>Bacteria</taxon>
        <taxon>Pseudomonadati</taxon>
        <taxon>Kiritimatiellota</taxon>
        <taxon>Kiritimatiellia</taxon>
        <taxon>Kiritimatiellales</taxon>
        <taxon>Kiritimatiellaceae</taxon>
        <taxon>Kiritimatiella</taxon>
    </lineage>
</organism>
<dbReference type="GO" id="GO:0030632">
    <property type="term" value="P:D-alanine biosynthetic process"/>
    <property type="evidence" value="ECO:0007669"/>
    <property type="project" value="UniProtKB-UniRule"/>
</dbReference>
<gene>
    <name evidence="9" type="primary">alr</name>
    <name evidence="9" type="ORF">L21SP4_01256</name>
</gene>
<evidence type="ECO:0000256" key="1">
    <source>
        <dbReference type="ARBA" id="ARBA00000316"/>
    </source>
</evidence>
<evidence type="ECO:0000256" key="5">
    <source>
        <dbReference type="HAMAP-Rule" id="MF_01201"/>
    </source>
</evidence>
<reference evidence="9 10" key="2">
    <citation type="journal article" date="2016" name="ISME J.">
        <title>Characterization of the first cultured representative of Verrucomicrobia subdivision 5 indicates the proposal of a novel phylum.</title>
        <authorList>
            <person name="Spring S."/>
            <person name="Bunk B."/>
            <person name="Sproer C."/>
            <person name="Schumann P."/>
            <person name="Rohde M."/>
            <person name="Tindall B.J."/>
            <person name="Klenk H.P."/>
        </authorList>
    </citation>
    <scope>NUCLEOTIDE SEQUENCE [LARGE SCALE GENOMIC DNA]</scope>
    <source>
        <strain evidence="9 10">L21-Fru-AB</strain>
    </source>
</reference>
<keyword evidence="4 5" id="KW-0413">Isomerase</keyword>
<feature type="binding site" evidence="5 7">
    <location>
        <position position="315"/>
    </location>
    <ligand>
        <name>substrate</name>
    </ligand>
</feature>
<dbReference type="CDD" id="cd00430">
    <property type="entry name" value="PLPDE_III_AR"/>
    <property type="match status" value="1"/>
</dbReference>
<keyword evidence="10" id="KW-1185">Reference proteome</keyword>
<dbReference type="PROSITE" id="PS00395">
    <property type="entry name" value="ALANINE_RACEMASE"/>
    <property type="match status" value="1"/>
</dbReference>
<evidence type="ECO:0000313" key="10">
    <source>
        <dbReference type="Proteomes" id="UP000035268"/>
    </source>
</evidence>
<dbReference type="PATRIC" id="fig|1609981.3.peg.1305"/>
<dbReference type="Gene3D" id="2.40.37.10">
    <property type="entry name" value="Lyase, Ornithine Decarboxylase, Chain A, domain 1"/>
    <property type="match status" value="1"/>
</dbReference>
<comment type="similarity">
    <text evidence="5">Belongs to the alanine racemase family.</text>
</comment>
<dbReference type="Proteomes" id="UP000035268">
    <property type="component" value="Chromosome"/>
</dbReference>
<comment type="catalytic activity">
    <reaction evidence="1 5">
        <text>L-alanine = D-alanine</text>
        <dbReference type="Rhea" id="RHEA:20249"/>
        <dbReference type="ChEBI" id="CHEBI:57416"/>
        <dbReference type="ChEBI" id="CHEBI:57972"/>
        <dbReference type="EC" id="5.1.1.1"/>
    </reaction>
</comment>
<evidence type="ECO:0000256" key="2">
    <source>
        <dbReference type="ARBA" id="ARBA00001933"/>
    </source>
</evidence>
<dbReference type="FunFam" id="3.20.20.10:FF:000002">
    <property type="entry name" value="Alanine racemase"/>
    <property type="match status" value="1"/>
</dbReference>
<dbReference type="PRINTS" id="PR00992">
    <property type="entry name" value="ALARACEMASE"/>
</dbReference>
<dbReference type="Pfam" id="PF00842">
    <property type="entry name" value="Ala_racemase_C"/>
    <property type="match status" value="1"/>
</dbReference>
<dbReference type="Gene3D" id="3.20.20.10">
    <property type="entry name" value="Alanine racemase"/>
    <property type="match status" value="1"/>
</dbReference>
<dbReference type="PANTHER" id="PTHR30511">
    <property type="entry name" value="ALANINE RACEMASE"/>
    <property type="match status" value="1"/>
</dbReference>
<dbReference type="RefSeq" id="WP_082116574.1">
    <property type="nucleotide sequence ID" value="NZ_CP010904.1"/>
</dbReference>
<dbReference type="STRING" id="1307763.L21SP4_01256"/>
<name>A0A0G3EK35_9BACT</name>
<dbReference type="NCBIfam" id="TIGR00492">
    <property type="entry name" value="alr"/>
    <property type="match status" value="1"/>
</dbReference>
<dbReference type="SMART" id="SM01005">
    <property type="entry name" value="Ala_racemase_C"/>
    <property type="match status" value="1"/>
</dbReference>
<evidence type="ECO:0000256" key="4">
    <source>
        <dbReference type="ARBA" id="ARBA00023235"/>
    </source>
</evidence>
<dbReference type="OrthoDB" id="9801978at2"/>
<dbReference type="InterPro" id="IPR009006">
    <property type="entry name" value="Ala_racemase/Decarboxylase_C"/>
</dbReference>
<comment type="function">
    <text evidence="5">Catalyzes the interconversion of L-alanine and D-alanine. May also act on other amino acids.</text>
</comment>
<keyword evidence="3 5" id="KW-0663">Pyridoxal phosphate</keyword>
<feature type="active site" description="Proton acceptor; specific for D-alanine" evidence="5">
    <location>
        <position position="41"/>
    </location>
</feature>
<dbReference type="AlphaFoldDB" id="A0A0G3EK35"/>
<feature type="domain" description="Alanine racemase C-terminal" evidence="8">
    <location>
        <begin position="246"/>
        <end position="374"/>
    </location>
</feature>
<dbReference type="EMBL" id="CP010904">
    <property type="protein sequence ID" value="AKJ64504.1"/>
    <property type="molecule type" value="Genomic_DNA"/>
</dbReference>
<evidence type="ECO:0000256" key="3">
    <source>
        <dbReference type="ARBA" id="ARBA00022898"/>
    </source>
</evidence>
<dbReference type="GO" id="GO:0008784">
    <property type="term" value="F:alanine racemase activity"/>
    <property type="evidence" value="ECO:0007669"/>
    <property type="project" value="UniProtKB-UniRule"/>
</dbReference>
<evidence type="ECO:0000256" key="6">
    <source>
        <dbReference type="PIRSR" id="PIRSR600821-50"/>
    </source>
</evidence>
<dbReference type="EC" id="5.1.1.1" evidence="5"/>
<dbReference type="InterPro" id="IPR011079">
    <property type="entry name" value="Ala_racemase_C"/>
</dbReference>
<dbReference type="KEGG" id="vbl:L21SP4_01256"/>
<dbReference type="InterPro" id="IPR029066">
    <property type="entry name" value="PLP-binding_barrel"/>
</dbReference>
<reference evidence="10" key="1">
    <citation type="submission" date="2015-02" db="EMBL/GenBank/DDBJ databases">
        <title>Description and complete genome sequence of the first cultured representative of the subdivision 5 of the Verrucomicrobia phylum.</title>
        <authorList>
            <person name="Spring S."/>
            <person name="Bunk B."/>
            <person name="Sproer C."/>
            <person name="Klenk H.-P."/>
        </authorList>
    </citation>
    <scope>NUCLEOTIDE SEQUENCE [LARGE SCALE GENOMIC DNA]</scope>
    <source>
        <strain evidence="10">L21-Fru-AB</strain>
    </source>
</reference>
<dbReference type="PANTHER" id="PTHR30511:SF0">
    <property type="entry name" value="ALANINE RACEMASE, CATABOLIC-RELATED"/>
    <property type="match status" value="1"/>
</dbReference>